<name>A0A0A2XS61_9PAST</name>
<dbReference type="InterPro" id="IPR013022">
    <property type="entry name" value="Xyl_isomerase-like_TIM-brl"/>
</dbReference>
<evidence type="ECO:0000256" key="2">
    <source>
        <dbReference type="ARBA" id="ARBA00023239"/>
    </source>
</evidence>
<comment type="similarity">
    <text evidence="4">Belongs to the IolE/MocC family.</text>
</comment>
<dbReference type="AlphaFoldDB" id="A0A0A2XS61"/>
<dbReference type="NCBIfam" id="TIGR04379">
    <property type="entry name" value="myo_inos_iolE"/>
    <property type="match status" value="1"/>
</dbReference>
<protein>
    <recommendedName>
        <fullName evidence="4">Inosose dehydratase</fullName>
        <ecNumber evidence="4">4.2.1.44</ecNumber>
    </recommendedName>
    <alternativeName>
        <fullName evidence="4">2-keto-myo-inositol dehydratase</fullName>
        <shortName evidence="4">2KMI dehydratase</shortName>
    </alternativeName>
</protein>
<accession>A0A0A2XS61</accession>
<comment type="caution">
    <text evidence="6">The sequence shown here is derived from an EMBL/GenBank/DDBJ whole genome shotgun (WGS) entry which is preliminary data.</text>
</comment>
<dbReference type="SUPFAM" id="SSF51658">
    <property type="entry name" value="Xylose isomerase-like"/>
    <property type="match status" value="1"/>
</dbReference>
<evidence type="ECO:0000256" key="4">
    <source>
        <dbReference type="HAMAP-Rule" id="MF_01672"/>
    </source>
</evidence>
<dbReference type="InterPro" id="IPR050312">
    <property type="entry name" value="IolE/XylAMocC-like"/>
</dbReference>
<dbReference type="InterPro" id="IPR030823">
    <property type="entry name" value="IolE/MocC"/>
</dbReference>
<comment type="cofactor">
    <cofactor evidence="4">
        <name>glutathione</name>
        <dbReference type="ChEBI" id="CHEBI:57925"/>
    </cofactor>
</comment>
<dbReference type="PANTHER" id="PTHR12110:SF41">
    <property type="entry name" value="INOSOSE DEHYDRATASE"/>
    <property type="match status" value="1"/>
</dbReference>
<keyword evidence="7" id="KW-1185">Reference proteome</keyword>
<organism evidence="6 7">
    <name type="scientific">Gallibacterium genomosp. 2</name>
    <dbReference type="NCBI Taxonomy" id="155517"/>
    <lineage>
        <taxon>Bacteria</taxon>
        <taxon>Pseudomonadati</taxon>
        <taxon>Pseudomonadota</taxon>
        <taxon>Gammaproteobacteria</taxon>
        <taxon>Pasteurellales</taxon>
        <taxon>Pasteurellaceae</taxon>
        <taxon>Gallibacterium</taxon>
    </lineage>
</organism>
<dbReference type="PANTHER" id="PTHR12110">
    <property type="entry name" value="HYDROXYPYRUVATE ISOMERASE"/>
    <property type="match status" value="1"/>
</dbReference>
<dbReference type="InterPro" id="IPR023952">
    <property type="entry name" value="IolE"/>
</dbReference>
<evidence type="ECO:0000256" key="3">
    <source>
        <dbReference type="ARBA" id="ARBA00023285"/>
    </source>
</evidence>
<dbReference type="GO" id="GO:0050114">
    <property type="term" value="F:myo-inosose-2 dehydratase activity"/>
    <property type="evidence" value="ECO:0007669"/>
    <property type="project" value="UniProtKB-UniRule"/>
</dbReference>
<keyword evidence="1 4" id="KW-0464">Manganese</keyword>
<evidence type="ECO:0000256" key="1">
    <source>
        <dbReference type="ARBA" id="ARBA00023211"/>
    </source>
</evidence>
<evidence type="ECO:0000259" key="5">
    <source>
        <dbReference type="Pfam" id="PF01261"/>
    </source>
</evidence>
<dbReference type="GO" id="GO:0030145">
    <property type="term" value="F:manganese ion binding"/>
    <property type="evidence" value="ECO:0007669"/>
    <property type="project" value="UniProtKB-UniRule"/>
</dbReference>
<comment type="catalytic activity">
    <reaction evidence="4">
        <text>scyllo-inosose = 3D-3,5/4-trihydroxycyclohexane-1,2-dione + H2O</text>
        <dbReference type="Rhea" id="RHEA:14065"/>
        <dbReference type="ChEBI" id="CHEBI:15377"/>
        <dbReference type="ChEBI" id="CHEBI:17811"/>
        <dbReference type="ChEBI" id="CHEBI:28446"/>
        <dbReference type="EC" id="4.2.1.44"/>
    </reaction>
</comment>
<dbReference type="EMBL" id="JPXY01000014">
    <property type="protein sequence ID" value="KGQ33535.1"/>
    <property type="molecule type" value="Genomic_DNA"/>
</dbReference>
<dbReference type="Proteomes" id="UP000030418">
    <property type="component" value="Unassembled WGS sequence"/>
</dbReference>
<dbReference type="RefSeq" id="WP_021460974.1">
    <property type="nucleotide sequence ID" value="NZ_JPXY01000014.1"/>
</dbReference>
<evidence type="ECO:0000313" key="6">
    <source>
        <dbReference type="EMBL" id="KGQ33535.1"/>
    </source>
</evidence>
<comment type="function">
    <text evidence="4">Catalyzes the dehydration of inosose (2-keto-myo-inositol, 2KMI or 2,4,6/3,5-pentahydroxycyclohexanone) to 3D-(3,5/4)-trihydroxycyclohexane-1,2-dione (D-2,3-diketo-4-deoxy-epi-inositol).</text>
</comment>
<evidence type="ECO:0000313" key="7">
    <source>
        <dbReference type="Proteomes" id="UP000030418"/>
    </source>
</evidence>
<reference evidence="6 7" key="1">
    <citation type="submission" date="2014-08" db="EMBL/GenBank/DDBJ databases">
        <title>Chaperone-usher fimbriae in a diverse selection of Gallibacterium genomes.</title>
        <authorList>
            <person name="Kudirkiene E."/>
            <person name="Bager R.J."/>
            <person name="Johnson T.J."/>
            <person name="Bojesen A.M."/>
        </authorList>
    </citation>
    <scope>NUCLEOTIDE SEQUENCE [LARGE SCALE GENOMIC DNA]</scope>
    <source>
        <strain evidence="6 7">CCM5976</strain>
    </source>
</reference>
<keyword evidence="2 4" id="KW-0456">Lyase</keyword>
<gene>
    <name evidence="4" type="primary">iolE</name>
    <name evidence="6" type="ORF">P375_02840</name>
</gene>
<dbReference type="GO" id="GO:0019310">
    <property type="term" value="P:inositol catabolic process"/>
    <property type="evidence" value="ECO:0007669"/>
    <property type="project" value="UniProtKB-UniRule"/>
</dbReference>
<sequence length="298" mass="33428">MKAENVKLGIAPIGWTNDDLPELGSENTFEQCVSEMALAGYQGCEVGNKYPRDIAVLKHKLDVRGIQICNAWFSTFFVDGKKEETIKGFIAHRDFLHAMGAKVIGCSEQSRSIQGQNKAIFKEKTVFTDAEWQLLAEGYNELAKLAAEKGMKVCLHHHMGTGIQTPAEVDKYMEITNDDVYLLFDSGHLYYSEGSQQAMLDVLEKYVDRIVHVHLKDVRDDVVAEVKANDLSFLEGVKKGTFTVPGDGVIDFKPIFDILEKHNYQGWMVVEAEQDPALANPFEYALKGRKYIKEVAGI</sequence>
<dbReference type="Pfam" id="PF01261">
    <property type="entry name" value="AP_endonuc_2"/>
    <property type="match status" value="1"/>
</dbReference>
<proteinExistence type="inferred from homology"/>
<keyword evidence="3 4" id="KW-0170">Cobalt</keyword>
<dbReference type="HAMAP" id="MF_01672">
    <property type="entry name" value="IolE"/>
    <property type="match status" value="1"/>
</dbReference>
<dbReference type="InterPro" id="IPR036237">
    <property type="entry name" value="Xyl_isomerase-like_sf"/>
</dbReference>
<dbReference type="Gene3D" id="3.20.20.150">
    <property type="entry name" value="Divalent-metal-dependent TIM barrel enzymes"/>
    <property type="match status" value="1"/>
</dbReference>
<dbReference type="EC" id="4.2.1.44" evidence="4"/>
<comment type="cofactor">
    <cofactor evidence="4">
        <name>Co(2+)</name>
        <dbReference type="ChEBI" id="CHEBI:48828"/>
    </cofactor>
    <cofactor evidence="4">
        <name>Mn(2+)</name>
        <dbReference type="ChEBI" id="CHEBI:29035"/>
    </cofactor>
</comment>
<feature type="domain" description="Xylose isomerase-like TIM barrel" evidence="5">
    <location>
        <begin position="36"/>
        <end position="294"/>
    </location>
</feature>